<feature type="chain" id="PRO_5026314169" evidence="2">
    <location>
        <begin position="19"/>
        <end position="100"/>
    </location>
</feature>
<dbReference type="Proteomes" id="UP000502260">
    <property type="component" value="Chromosome"/>
</dbReference>
<sequence length="100" mass="11360">MWGALAIALCVVAAPAHAQSDGEQPQGASEKRELIYCADLMTHEEREAYRAKMRAARTHEEKATLRRAHQQDMQARARQRGSDAEQCIPLRQRYRGGRNQ</sequence>
<proteinExistence type="predicted"/>
<dbReference type="AlphaFoldDB" id="A0A6F8VB07"/>
<name>A0A6F8VB07_9PROT</name>
<reference evidence="4" key="1">
    <citation type="submission" date="2020-03" db="EMBL/GenBank/DDBJ databases">
        <title>Complete genome sequence of sulfur-oxidizing bacterium skT11.</title>
        <authorList>
            <person name="Kanda M."/>
            <person name="Kojima H."/>
            <person name="Fukui M."/>
        </authorList>
    </citation>
    <scope>NUCLEOTIDE SEQUENCE [LARGE SCALE GENOMIC DNA]</scope>
    <source>
        <strain evidence="4">skT11</strain>
    </source>
</reference>
<keyword evidence="2" id="KW-0732">Signal</keyword>
<evidence type="ECO:0000313" key="3">
    <source>
        <dbReference type="EMBL" id="BCB26844.1"/>
    </source>
</evidence>
<organism evidence="3 4">
    <name type="scientific">Sulfurimicrobium lacus</name>
    <dbReference type="NCBI Taxonomy" id="2715678"/>
    <lineage>
        <taxon>Bacteria</taxon>
        <taxon>Pseudomonadati</taxon>
        <taxon>Pseudomonadota</taxon>
        <taxon>Betaproteobacteria</taxon>
        <taxon>Nitrosomonadales</taxon>
        <taxon>Sulfuricellaceae</taxon>
        <taxon>Sulfurimicrobium</taxon>
    </lineage>
</organism>
<feature type="region of interest" description="Disordered" evidence="1">
    <location>
        <begin position="54"/>
        <end position="100"/>
    </location>
</feature>
<gene>
    <name evidence="3" type="ORF">SKTS_17300</name>
</gene>
<feature type="signal peptide" evidence="2">
    <location>
        <begin position="1"/>
        <end position="18"/>
    </location>
</feature>
<dbReference type="EMBL" id="AP022853">
    <property type="protein sequence ID" value="BCB26844.1"/>
    <property type="molecule type" value="Genomic_DNA"/>
</dbReference>
<evidence type="ECO:0000256" key="1">
    <source>
        <dbReference type="SAM" id="MobiDB-lite"/>
    </source>
</evidence>
<keyword evidence="4" id="KW-1185">Reference proteome</keyword>
<accession>A0A6F8VB07</accession>
<dbReference type="KEGG" id="slac:SKTS_17300"/>
<evidence type="ECO:0000313" key="4">
    <source>
        <dbReference type="Proteomes" id="UP000502260"/>
    </source>
</evidence>
<evidence type="ECO:0000256" key="2">
    <source>
        <dbReference type="SAM" id="SignalP"/>
    </source>
</evidence>
<protein>
    <submittedName>
        <fullName evidence="3">Uncharacterized protein</fullName>
    </submittedName>
</protein>